<accession>A0A127P6Q7</accession>
<proteinExistence type="predicted"/>
<organism evidence="1">
    <name type="scientific">Collimonas fungivorans</name>
    <dbReference type="NCBI Taxonomy" id="158899"/>
    <lineage>
        <taxon>Bacteria</taxon>
        <taxon>Pseudomonadati</taxon>
        <taxon>Pseudomonadota</taxon>
        <taxon>Betaproteobacteria</taxon>
        <taxon>Burkholderiales</taxon>
        <taxon>Oxalobacteraceae</taxon>
        <taxon>Collimonas</taxon>
    </lineage>
</organism>
<evidence type="ECO:0000313" key="1">
    <source>
        <dbReference type="EMBL" id="AMO93490.1"/>
    </source>
</evidence>
<dbReference type="AlphaFoldDB" id="A0A127P6Q7"/>
<protein>
    <submittedName>
        <fullName evidence="1">Uncharacterized protein</fullName>
    </submittedName>
</protein>
<dbReference type="PATRIC" id="fig|158899.10.peg.783"/>
<name>A0A127P6Q7_9BURK</name>
<dbReference type="Proteomes" id="UP000072421">
    <property type="component" value="Chromosome"/>
</dbReference>
<sequence>MVTNYDCVSGALYGDISDALLAFCKSFGLVGNASASVFI</sequence>
<gene>
    <name evidence="1" type="ORF">CFter6_0765</name>
</gene>
<dbReference type="EMBL" id="CP013232">
    <property type="protein sequence ID" value="AMO93490.1"/>
    <property type="molecule type" value="Genomic_DNA"/>
</dbReference>
<evidence type="ECO:0000313" key="2">
    <source>
        <dbReference type="Proteomes" id="UP000072421"/>
    </source>
</evidence>
<reference evidence="1 2" key="1">
    <citation type="submission" date="2015-11" db="EMBL/GenBank/DDBJ databases">
        <title>Exploring the genomic traits of fungus-feeding bacterial genus Collimonas.</title>
        <authorList>
            <person name="Song C."/>
            <person name="Schmidt R."/>
            <person name="de Jager V."/>
            <person name="Krzyzanowska D."/>
            <person name="Jongedijk E."/>
            <person name="Cankar K."/>
            <person name="Beekwilder J."/>
            <person name="van Veen A."/>
            <person name="de Boer W."/>
            <person name="van Veen J.A."/>
            <person name="Garbeva P."/>
        </authorList>
    </citation>
    <scope>NUCLEOTIDE SEQUENCE [LARGE SCALE GENOMIC DNA]</scope>
    <source>
        <strain evidence="1 2">Ter6</strain>
    </source>
</reference>